<proteinExistence type="predicted"/>
<accession>A0A1D1ZV01</accession>
<feature type="compositionally biased region" description="Basic and acidic residues" evidence="1">
    <location>
        <begin position="325"/>
        <end position="336"/>
    </location>
</feature>
<dbReference type="Pfam" id="PF00226">
    <property type="entry name" value="DnaJ"/>
    <property type="match status" value="1"/>
</dbReference>
<dbReference type="PANTHER" id="PTHR44200">
    <property type="entry name" value="DNAJ HOMOLOG SUBFAMILY C MEMBER 7"/>
    <property type="match status" value="1"/>
</dbReference>
<dbReference type="SUPFAM" id="SSF46565">
    <property type="entry name" value="Chaperone J-domain"/>
    <property type="match status" value="1"/>
</dbReference>
<evidence type="ECO:0000256" key="1">
    <source>
        <dbReference type="SAM" id="MobiDB-lite"/>
    </source>
</evidence>
<dbReference type="PROSITE" id="PS50076">
    <property type="entry name" value="DNAJ_2"/>
    <property type="match status" value="1"/>
</dbReference>
<dbReference type="InterPro" id="IPR001623">
    <property type="entry name" value="DnaJ_domain"/>
</dbReference>
<reference evidence="3" key="1">
    <citation type="submission" date="2015-08" db="EMBL/GenBank/DDBJ databases">
        <authorList>
            <person name="Babu N.S."/>
            <person name="Beckwith C.J."/>
            <person name="Beseler K.G."/>
            <person name="Brison A."/>
            <person name="Carone J.V."/>
            <person name="Caskin T.P."/>
            <person name="Diamond M."/>
            <person name="Durham M.E."/>
            <person name="Foxe J.M."/>
            <person name="Go M."/>
            <person name="Henderson B.A."/>
            <person name="Jones I.B."/>
            <person name="McGettigan J.A."/>
            <person name="Micheletti S.J."/>
            <person name="Nasrallah M.E."/>
            <person name="Ortiz D."/>
            <person name="Piller C.R."/>
            <person name="Privatt S.R."/>
            <person name="Schneider S.L."/>
            <person name="Sharp S."/>
            <person name="Smith T.C."/>
            <person name="Stanton J.D."/>
            <person name="Ullery H.E."/>
            <person name="Wilson R.J."/>
            <person name="Serrano M.G."/>
            <person name="Buck G."/>
            <person name="Lee V."/>
            <person name="Wang Y."/>
            <person name="Carvalho R."/>
            <person name="Voegtly L."/>
            <person name="Shi R."/>
            <person name="Duckworth R."/>
            <person name="Johnson A."/>
            <person name="Loviza R."/>
            <person name="Walstead R."/>
            <person name="Shah Z."/>
            <person name="Kiflezghi M."/>
            <person name="Wade K."/>
            <person name="Ball S.L."/>
            <person name="Bradley K.W."/>
            <person name="Asai D.J."/>
            <person name="Bowman C.A."/>
            <person name="Russell D.A."/>
            <person name="Pope W.H."/>
            <person name="Jacobs-Sera D."/>
            <person name="Hendrix R.W."/>
            <person name="Hatfull G.F."/>
        </authorList>
    </citation>
    <scope>NUCLEOTIDE SEQUENCE</scope>
</reference>
<feature type="domain" description="J" evidence="2">
    <location>
        <begin position="531"/>
        <end position="595"/>
    </location>
</feature>
<dbReference type="AlphaFoldDB" id="A0A1D1ZV01"/>
<gene>
    <name evidence="3" type="ORF">g.57969</name>
</gene>
<evidence type="ECO:0000313" key="3">
    <source>
        <dbReference type="EMBL" id="JAT70780.1"/>
    </source>
</evidence>
<dbReference type="EMBL" id="GDKF01007842">
    <property type="protein sequence ID" value="JAT70780.1"/>
    <property type="molecule type" value="Transcribed_RNA"/>
</dbReference>
<dbReference type="Gene3D" id="1.10.287.110">
    <property type="entry name" value="DnaJ domain"/>
    <property type="match status" value="1"/>
</dbReference>
<dbReference type="SMART" id="SM00028">
    <property type="entry name" value="TPR"/>
    <property type="match status" value="5"/>
</dbReference>
<name>A0A1D1ZV01_AUXPR</name>
<protein>
    <recommendedName>
        <fullName evidence="2">J domain-containing protein</fullName>
    </recommendedName>
</protein>
<dbReference type="SMART" id="SM00271">
    <property type="entry name" value="DnaJ"/>
    <property type="match status" value="1"/>
</dbReference>
<evidence type="ECO:0000259" key="2">
    <source>
        <dbReference type="PROSITE" id="PS50076"/>
    </source>
</evidence>
<dbReference type="InterPro" id="IPR019734">
    <property type="entry name" value="TPR_rpt"/>
</dbReference>
<dbReference type="InterPro" id="IPR011990">
    <property type="entry name" value="TPR-like_helical_dom_sf"/>
</dbReference>
<dbReference type="SUPFAM" id="SSF48452">
    <property type="entry name" value="TPR-like"/>
    <property type="match status" value="1"/>
</dbReference>
<sequence length="595" mass="61529">MELPSRPLDEGEAGAVWRSHRLRTLESRLQGLDLGDEQAAEVVALLQRVREETAVLDAMWQAQRAPDYQPRWWQDGELDRERADRHNDAGTAALAAGNPGPAFEEFTQAIRLWPSSPAYHSNRAAAALKLARFGVAAEDARDALRLDPGSARAALRLAKAQAGSRDPAAAVEAYSLALQLAEMGSPEGSTARAARRGLAAARAALESADAGRVRDRAEARRGLRAGIPRRPLAPEAAAAALESARAVAGANPGSHAAHAALAEAAIACGRWEDAGAAVAGMDPGLDADYLRAEVAWRRGDVASALTLLGQGGQSGAAAVPDDATDGSRRAAGHEAMTEGSRSAAERGSVIDGQDATEPGSPEQPARTPGPPPLPDKMKDLAAFLAPISVLLAAADAAEEEGIQEDVADACGAALDHLLACAGDGLRAVLHARRGAARAARNSLDSALEDARAALWLAPGLARALALQARLLTRLGRHTEAFLAWRQAERAAPGTPGLAAETAAAAARCAAQQAAAAATGGSGLASSDASRSALSTLGIEGGAAVTHASLRAAYRRAAATWHPDKWGGRGEEARLAAEERFKVVQLAYEELQACVS</sequence>
<dbReference type="PANTHER" id="PTHR44200:SF1">
    <property type="entry name" value="DNAJ HOMOLOG SUBFAMILY C MEMBER 7"/>
    <property type="match status" value="1"/>
</dbReference>
<dbReference type="Gene3D" id="1.25.40.10">
    <property type="entry name" value="Tetratricopeptide repeat domain"/>
    <property type="match status" value="2"/>
</dbReference>
<dbReference type="InterPro" id="IPR052758">
    <property type="entry name" value="SRC_co-chaperone"/>
</dbReference>
<organism evidence="3">
    <name type="scientific">Auxenochlorella protothecoides</name>
    <name type="common">Green microalga</name>
    <name type="synonym">Chlorella protothecoides</name>
    <dbReference type="NCBI Taxonomy" id="3075"/>
    <lineage>
        <taxon>Eukaryota</taxon>
        <taxon>Viridiplantae</taxon>
        <taxon>Chlorophyta</taxon>
        <taxon>core chlorophytes</taxon>
        <taxon>Trebouxiophyceae</taxon>
        <taxon>Chlorellales</taxon>
        <taxon>Chlorellaceae</taxon>
        <taxon>Auxenochlorella</taxon>
    </lineage>
</organism>
<dbReference type="InterPro" id="IPR036869">
    <property type="entry name" value="J_dom_sf"/>
</dbReference>
<feature type="region of interest" description="Disordered" evidence="1">
    <location>
        <begin position="311"/>
        <end position="377"/>
    </location>
</feature>